<feature type="domain" description="Biofilm-associated protein BapA-like prefix-like" evidence="3">
    <location>
        <begin position="1"/>
        <end position="102"/>
    </location>
</feature>
<feature type="region of interest" description="Disordered" evidence="1">
    <location>
        <begin position="176"/>
        <end position="198"/>
    </location>
</feature>
<dbReference type="Pfam" id="PF22783">
    <property type="entry name" value="BapA_N"/>
    <property type="match status" value="1"/>
</dbReference>
<dbReference type="NCBIfam" id="NF033677">
    <property type="entry name" value="biofilm_BapA_N"/>
    <property type="match status" value="1"/>
</dbReference>
<evidence type="ECO:0000256" key="1">
    <source>
        <dbReference type="SAM" id="MobiDB-lite"/>
    </source>
</evidence>
<dbReference type="InterPro" id="IPR041498">
    <property type="entry name" value="Big_6"/>
</dbReference>
<evidence type="ECO:0008006" key="6">
    <source>
        <dbReference type="Google" id="ProtNLM"/>
    </source>
</evidence>
<dbReference type="Pfam" id="PF17936">
    <property type="entry name" value="Big_6"/>
    <property type="match status" value="3"/>
</dbReference>
<feature type="region of interest" description="Disordered" evidence="1">
    <location>
        <begin position="761"/>
        <end position="782"/>
    </location>
</feature>
<dbReference type="NCBIfam" id="NF012196">
    <property type="entry name" value="Ig_like_ice"/>
    <property type="match status" value="7"/>
</dbReference>
<gene>
    <name evidence="4" type="ORF">F971_00577</name>
</gene>
<name>N8V1F5_9GAMM</name>
<dbReference type="eggNOG" id="COG2911">
    <property type="taxonomic scope" value="Bacteria"/>
</dbReference>
<dbReference type="InterPro" id="IPR048051">
    <property type="entry name" value="BapA-like_prefix-like"/>
</dbReference>
<proteinExistence type="predicted"/>
<feature type="domain" description="Bacterial Ig" evidence="2">
    <location>
        <begin position="501"/>
        <end position="579"/>
    </location>
</feature>
<feature type="non-terminal residue" evidence="4">
    <location>
        <position position="1241"/>
    </location>
</feature>
<sequence length="1241" mass="125212">MSEIQIISKESHKTLANTTGKTASLPSEATVVLVKIPVNDISAVKRDGSNAVILLKNGEQIVIQNFFNEGANLDNSLVFQGEDGQLIWARFKDAENDADADSDADADADADTEGAVYLEETPAVVPEAAPEVPVSDVVYQPIQSVEPLLYHDGGMNPWLWAVPLVAGGIIAAASGGSDGHGRDNGGNNNPDTTPPDTSAVKFNVDPVTADNVLNAAESTSTVKVTGTLTGIPADAASTVVTLVINGKTYTATVDPATGKWTADVAGSDLLADSDKTIDATATFKDAAGNSSTVTDTQSYTVDVTAPAVPEIDPINGTDPITGTAEPGSTVTVTFPDGSTVQVPTDPTTGEWTVPNPGGLKDGDTIKVIATDPAGNPSAPGTETVVIDKTPPDTDGVQFNIDPVTADNVLNAAESTSTVKVTGTLTGIPADAASTVVTLVINGVTYTATVDAATGKWTADVAGSDLKADSDTTIDATVTFKDAAGNSSTVTDTQSYTVDVTAPAVPEIDPINGTDPIKGTAEPGSTVTVTFPDGSTVQVPTDPTTGEWTVPNPGGLKDGDTVTAIATDPAGNPSAPGSETVDLTPPNTDNVEFSVDPVTADNVLNAAESTSTVTITGKLTGVPADAASTVVTLVINGVTYTATVDAATGNWTADVAGSDLKADSDTTIDATVTFKDAAGNSSTVTDTQSYTVDVTAPAVPEIDPINGTDPIKGTAEPGSTVTVTFPDGSTVEVPTDSTTGEWTVPNPGGLKDGDTVTAIATDPAGNPSAPGSETVDTTPPNNSTTTITIDPIAGDNVVDSTEAGANQVISGKVTGEYRVGDVVTVNVNGINITTTVQTGGLWSITVAGGQLVLDADKTINVTIQATDAAGNVGNVTADATYTVDITTPVVVINPIAGDNVLNAAEAGVNQTISGSVVGSFTVGDQVTVNVNGTDYTTTLDNNGNWSIEVTGAELTLDADKTINVTVNVTGVGTVTADHTYTVDTTAPDNSTTTITINPVAGDNILDSTEAGTDQTISGSVTGEYKVGDVVIVNVNGVDITTTVQTGGVWSITVDGGQLALDADKTINVTIQATDAAGNVGNVTADLTYTVDITTPVIVINPIAGDNVVNAAEAGVDQTISGSVVGSFTVGDKVTVNVNGTDYTTTLQTGGVWSVTVPGSELTADTDSKINVTVEVTGVGPINADQSYTVDTDAPDTTGSVLSINDVTADNVLNAAESASTVTITGTLTNIPADAATTVVTLL</sequence>
<dbReference type="EMBL" id="APPC01000011">
    <property type="protein sequence ID" value="ENU93681.1"/>
    <property type="molecule type" value="Genomic_DNA"/>
</dbReference>
<comment type="caution">
    <text evidence="4">The sequence shown here is derived from an EMBL/GenBank/DDBJ whole genome shotgun (WGS) entry which is preliminary data.</text>
</comment>
<feature type="compositionally biased region" description="Low complexity" evidence="1">
    <location>
        <begin position="773"/>
        <end position="782"/>
    </location>
</feature>
<dbReference type="InterPro" id="IPR013783">
    <property type="entry name" value="Ig-like_fold"/>
</dbReference>
<evidence type="ECO:0000259" key="3">
    <source>
        <dbReference type="Pfam" id="PF22783"/>
    </source>
</evidence>
<feature type="domain" description="Bacterial Ig" evidence="2">
    <location>
        <begin position="695"/>
        <end position="774"/>
    </location>
</feature>
<reference evidence="4 5" key="1">
    <citation type="submission" date="2013-02" db="EMBL/GenBank/DDBJ databases">
        <title>The Genome Sequence of Acinetobacter sp. NIPH 758.</title>
        <authorList>
            <consortium name="The Broad Institute Genome Sequencing Platform"/>
            <consortium name="The Broad Institute Genome Sequencing Center for Infectious Disease"/>
            <person name="Cerqueira G."/>
            <person name="Feldgarden M."/>
            <person name="Courvalin P."/>
            <person name="Perichon B."/>
            <person name="Grillot-Courvalin C."/>
            <person name="Clermont D."/>
            <person name="Rocha E."/>
            <person name="Yoon E.-J."/>
            <person name="Nemec A."/>
            <person name="Walker B."/>
            <person name="Young S.K."/>
            <person name="Zeng Q."/>
            <person name="Gargeya S."/>
            <person name="Fitzgerald M."/>
            <person name="Haas B."/>
            <person name="Abouelleil A."/>
            <person name="Alvarado L."/>
            <person name="Arachchi H.M."/>
            <person name="Berlin A.M."/>
            <person name="Chapman S.B."/>
            <person name="Dewar J."/>
            <person name="Goldberg J."/>
            <person name="Griggs A."/>
            <person name="Gujja S."/>
            <person name="Hansen M."/>
            <person name="Howarth C."/>
            <person name="Imamovic A."/>
            <person name="Larimer J."/>
            <person name="McCowan C."/>
            <person name="Murphy C."/>
            <person name="Neiman D."/>
            <person name="Pearson M."/>
            <person name="Priest M."/>
            <person name="Roberts A."/>
            <person name="Saif S."/>
            <person name="Shea T."/>
            <person name="Sisk P."/>
            <person name="Sykes S."/>
            <person name="Wortman J."/>
            <person name="Nusbaum C."/>
            <person name="Birren B."/>
        </authorList>
    </citation>
    <scope>NUCLEOTIDE SEQUENCE [LARGE SCALE GENOMIC DNA]</scope>
    <source>
        <strain evidence="4 5">NIPH 758</strain>
    </source>
</reference>
<dbReference type="RefSeq" id="WP_004775143.1">
    <property type="nucleotide sequence ID" value="NZ_KB849367.1"/>
</dbReference>
<evidence type="ECO:0000313" key="5">
    <source>
        <dbReference type="Proteomes" id="UP000013049"/>
    </source>
</evidence>
<dbReference type="HOGENOM" id="CLU_266752_0_0_6"/>
<dbReference type="Proteomes" id="UP000013049">
    <property type="component" value="Unassembled WGS sequence"/>
</dbReference>
<dbReference type="Gene3D" id="2.60.40.10">
    <property type="entry name" value="Immunoglobulins"/>
    <property type="match status" value="11"/>
</dbReference>
<feature type="compositionally biased region" description="Low complexity" evidence="1">
    <location>
        <begin position="185"/>
        <end position="198"/>
    </location>
</feature>
<evidence type="ECO:0000313" key="4">
    <source>
        <dbReference type="EMBL" id="ENU93681.1"/>
    </source>
</evidence>
<organism evidence="4 5">
    <name type="scientific">Acinetobacter vivianii</name>
    <dbReference type="NCBI Taxonomy" id="1776742"/>
    <lineage>
        <taxon>Bacteria</taxon>
        <taxon>Pseudomonadati</taxon>
        <taxon>Pseudomonadota</taxon>
        <taxon>Gammaproteobacteria</taxon>
        <taxon>Moraxellales</taxon>
        <taxon>Moraxellaceae</taxon>
        <taxon>Acinetobacter</taxon>
    </lineage>
</organism>
<protein>
    <recommendedName>
        <fullName evidence="6">Ig-like domain-containing protein</fullName>
    </recommendedName>
</protein>
<accession>N8V1F5</accession>
<feature type="domain" description="Bacterial Ig" evidence="2">
    <location>
        <begin position="305"/>
        <end position="384"/>
    </location>
</feature>
<evidence type="ECO:0000259" key="2">
    <source>
        <dbReference type="Pfam" id="PF17936"/>
    </source>
</evidence>
<dbReference type="NCBIfam" id="NF033510">
    <property type="entry name" value="Ca_tandemer"/>
    <property type="match status" value="10"/>
</dbReference>
<dbReference type="InterPro" id="IPR049826">
    <property type="entry name" value="Ig-like_ice"/>
</dbReference>
<dbReference type="AlphaFoldDB" id="N8V1F5"/>